<proteinExistence type="predicted"/>
<feature type="transmembrane region" description="Helical" evidence="2">
    <location>
        <begin position="223"/>
        <end position="245"/>
    </location>
</feature>
<feature type="transmembrane region" description="Helical" evidence="2">
    <location>
        <begin position="266"/>
        <end position="289"/>
    </location>
</feature>
<keyword evidence="2" id="KW-0812">Transmembrane</keyword>
<evidence type="ECO:0000313" key="3">
    <source>
        <dbReference type="EMBL" id="KAK8775938.1"/>
    </source>
</evidence>
<feature type="transmembrane region" description="Helical" evidence="2">
    <location>
        <begin position="76"/>
        <end position="100"/>
    </location>
</feature>
<feature type="compositionally biased region" description="Basic residues" evidence="1">
    <location>
        <begin position="469"/>
        <end position="498"/>
    </location>
</feature>
<keyword evidence="2" id="KW-0472">Membrane</keyword>
<sequence length="645" mass="69614">MAAPGNSKTLPILIQLDMEYTEGGSSPWFNSKGRSVVNSLTTEPRNAELFSALAHDGTMGSLLSFLDREQTSVGHVALFCYVFTGLVLLELFVLLPCASFGLRFYTATVGPAVWIACEVVLLACAGVQLMCLLSMISTWFGMKDGIGAKAPEAYQWTFELLRNYTNVTVEQLKNPAKPDKNKKLETVRDSTITGIKWLQGNLSLWDNTFDAYESLQSMLTGPIAIVQMVLLGVAIAVAVAAALLACGAWNRRKLALEAGGHSPISVAAVLITAAMLLLTHLAMTLPMIARWLPLCVLGETYLCAPYRSGALAVLDDAVAKVWPLANRPEPFCRLVPSKLAIYCTTKGKKGIDDLSICPVKVAKKALEIPPDAEEELHAILLRHDHPPLASLQKVSAEKKISGDCFYPYKIINTDLVSVCPLFTDDLVAHWMALVLSVIFGMLTAIAAGAIAAIYMAVGSKIAKTASNKVVRKRRRIRRKKKKSKKGKSNKRKKSKKKKEPSPSPTKPPLDKPPASPSTAPSSLLAVPSLVDVSVQVPVPVPVPVKTSSKHRRRRSEPPIIMLAPPPWYPPPPPVFMSPPLLTASAATPLPLAVPVASAARVAIPAGMAPTIPAMVPRHIASARCTCPNVPANVASRMRTLYMARK</sequence>
<reference evidence="3 4" key="1">
    <citation type="journal article" date="2023" name="Arcadia Sci">
        <title>De novo assembly of a long-read Amblyomma americanum tick genome.</title>
        <authorList>
            <person name="Chou S."/>
            <person name="Poskanzer K.E."/>
            <person name="Rollins M."/>
            <person name="Thuy-Boun P.S."/>
        </authorList>
    </citation>
    <scope>NUCLEOTIDE SEQUENCE [LARGE SCALE GENOMIC DNA]</scope>
    <source>
        <strain evidence="3">F_SG_1</strain>
        <tissue evidence="3">Salivary glands</tissue>
    </source>
</reference>
<name>A0AAQ4EMZ2_AMBAM</name>
<evidence type="ECO:0000313" key="4">
    <source>
        <dbReference type="Proteomes" id="UP001321473"/>
    </source>
</evidence>
<dbReference type="AlphaFoldDB" id="A0AAQ4EMZ2"/>
<evidence type="ECO:0000256" key="2">
    <source>
        <dbReference type="SAM" id="Phobius"/>
    </source>
</evidence>
<gene>
    <name evidence="3" type="ORF">V5799_030720</name>
</gene>
<dbReference type="Proteomes" id="UP001321473">
    <property type="component" value="Unassembled WGS sequence"/>
</dbReference>
<protein>
    <submittedName>
        <fullName evidence="3">Uncharacterized protein</fullName>
    </submittedName>
</protein>
<dbReference type="EMBL" id="JARKHS020013527">
    <property type="protein sequence ID" value="KAK8775938.1"/>
    <property type="molecule type" value="Genomic_DNA"/>
</dbReference>
<accession>A0AAQ4EMZ2</accession>
<comment type="caution">
    <text evidence="3">The sequence shown here is derived from an EMBL/GenBank/DDBJ whole genome shotgun (WGS) entry which is preliminary data.</text>
</comment>
<feature type="compositionally biased region" description="Pro residues" evidence="1">
    <location>
        <begin position="501"/>
        <end position="515"/>
    </location>
</feature>
<feature type="transmembrane region" description="Helical" evidence="2">
    <location>
        <begin position="430"/>
        <end position="457"/>
    </location>
</feature>
<feature type="region of interest" description="Disordered" evidence="1">
    <location>
        <begin position="466"/>
        <end position="520"/>
    </location>
</feature>
<keyword evidence="2" id="KW-1133">Transmembrane helix</keyword>
<keyword evidence="4" id="KW-1185">Reference proteome</keyword>
<organism evidence="3 4">
    <name type="scientific">Amblyomma americanum</name>
    <name type="common">Lone star tick</name>
    <dbReference type="NCBI Taxonomy" id="6943"/>
    <lineage>
        <taxon>Eukaryota</taxon>
        <taxon>Metazoa</taxon>
        <taxon>Ecdysozoa</taxon>
        <taxon>Arthropoda</taxon>
        <taxon>Chelicerata</taxon>
        <taxon>Arachnida</taxon>
        <taxon>Acari</taxon>
        <taxon>Parasitiformes</taxon>
        <taxon>Ixodida</taxon>
        <taxon>Ixodoidea</taxon>
        <taxon>Ixodidae</taxon>
        <taxon>Amblyomminae</taxon>
        <taxon>Amblyomma</taxon>
    </lineage>
</organism>
<feature type="transmembrane region" description="Helical" evidence="2">
    <location>
        <begin position="112"/>
        <end position="136"/>
    </location>
</feature>
<evidence type="ECO:0000256" key="1">
    <source>
        <dbReference type="SAM" id="MobiDB-lite"/>
    </source>
</evidence>